<proteinExistence type="predicted"/>
<comment type="caution">
    <text evidence="1">The sequence shown here is derived from an EMBL/GenBank/DDBJ whole genome shotgun (WGS) entry which is preliminary data.</text>
</comment>
<dbReference type="PANTHER" id="PTHR47951:SF7">
    <property type="entry name" value="FLAVONOID 3',5'-HYDROXYLASE-LIKE ISOFORM X1"/>
    <property type="match status" value="1"/>
</dbReference>
<dbReference type="GO" id="GO:0020037">
    <property type="term" value="F:heme binding"/>
    <property type="evidence" value="ECO:0007669"/>
    <property type="project" value="InterPro"/>
</dbReference>
<dbReference type="PRINTS" id="PR00463">
    <property type="entry name" value="EP450I"/>
</dbReference>
<dbReference type="AlphaFoldDB" id="A0AAN7I306"/>
<protein>
    <submittedName>
        <fullName evidence="1">Uncharacterized protein</fullName>
    </submittedName>
</protein>
<dbReference type="Gene3D" id="1.10.630.10">
    <property type="entry name" value="Cytochrome P450"/>
    <property type="match status" value="1"/>
</dbReference>
<dbReference type="GO" id="GO:0016705">
    <property type="term" value="F:oxidoreductase activity, acting on paired donors, with incorporation or reduction of molecular oxygen"/>
    <property type="evidence" value="ECO:0007669"/>
    <property type="project" value="InterPro"/>
</dbReference>
<evidence type="ECO:0000313" key="1">
    <source>
        <dbReference type="EMBL" id="KAK4557966.1"/>
    </source>
</evidence>
<dbReference type="GO" id="GO:0005506">
    <property type="term" value="F:iron ion binding"/>
    <property type="evidence" value="ECO:0007669"/>
    <property type="project" value="InterPro"/>
</dbReference>
<sequence length="100" mass="11291">MNSNEGKEDGTGKFEQKYFLQFLLELREKNDAATSISMTLVKALLWDIMVGGSETTATMVEWVMAEMVQHSEAMREVIEELTEIVGSDSLVEESHLPKLH</sequence>
<gene>
    <name evidence="1" type="ORF">RGQ29_007636</name>
</gene>
<dbReference type="PANTHER" id="PTHR47951">
    <property type="entry name" value="OS08G0547900 PROTEIN"/>
    <property type="match status" value="1"/>
</dbReference>
<keyword evidence="2" id="KW-1185">Reference proteome</keyword>
<dbReference type="Proteomes" id="UP001324115">
    <property type="component" value="Unassembled WGS sequence"/>
</dbReference>
<dbReference type="InterPro" id="IPR001128">
    <property type="entry name" value="Cyt_P450"/>
</dbReference>
<dbReference type="InterPro" id="IPR002401">
    <property type="entry name" value="Cyt_P450_E_grp-I"/>
</dbReference>
<dbReference type="GO" id="GO:0004497">
    <property type="term" value="F:monooxygenase activity"/>
    <property type="evidence" value="ECO:0007669"/>
    <property type="project" value="InterPro"/>
</dbReference>
<dbReference type="EMBL" id="JAXUIC010000012">
    <property type="protein sequence ID" value="KAK4557966.1"/>
    <property type="molecule type" value="Genomic_DNA"/>
</dbReference>
<reference evidence="1 2" key="1">
    <citation type="journal article" date="2023" name="G3 (Bethesda)">
        <title>A haplotype-resolved chromosome-scale genome for Quercus rubra L. provides insights into the genetics of adaptive traits for red oak species.</title>
        <authorList>
            <person name="Kapoor B."/>
            <person name="Jenkins J."/>
            <person name="Schmutz J."/>
            <person name="Zhebentyayeva T."/>
            <person name="Kuelheim C."/>
            <person name="Coggeshall M."/>
            <person name="Heim C."/>
            <person name="Lasky J.R."/>
            <person name="Leites L."/>
            <person name="Islam-Faridi N."/>
            <person name="Romero-Severson J."/>
            <person name="DeLeo V.L."/>
            <person name="Lucas S.M."/>
            <person name="Lazic D."/>
            <person name="Gailing O."/>
            <person name="Carlson J."/>
            <person name="Staton M."/>
        </authorList>
    </citation>
    <scope>NUCLEOTIDE SEQUENCE [LARGE SCALE GENOMIC DNA]</scope>
    <source>
        <strain evidence="1">Pseudo-F2</strain>
    </source>
</reference>
<name>A0AAN7I306_QUERU</name>
<dbReference type="SUPFAM" id="SSF48264">
    <property type="entry name" value="Cytochrome P450"/>
    <property type="match status" value="1"/>
</dbReference>
<dbReference type="Pfam" id="PF00067">
    <property type="entry name" value="p450"/>
    <property type="match status" value="1"/>
</dbReference>
<evidence type="ECO:0000313" key="2">
    <source>
        <dbReference type="Proteomes" id="UP001324115"/>
    </source>
</evidence>
<dbReference type="InterPro" id="IPR036396">
    <property type="entry name" value="Cyt_P450_sf"/>
</dbReference>
<accession>A0AAN7I306</accession>
<organism evidence="1 2">
    <name type="scientific">Quercus rubra</name>
    <name type="common">Northern red oak</name>
    <name type="synonym">Quercus borealis</name>
    <dbReference type="NCBI Taxonomy" id="3512"/>
    <lineage>
        <taxon>Eukaryota</taxon>
        <taxon>Viridiplantae</taxon>
        <taxon>Streptophyta</taxon>
        <taxon>Embryophyta</taxon>
        <taxon>Tracheophyta</taxon>
        <taxon>Spermatophyta</taxon>
        <taxon>Magnoliopsida</taxon>
        <taxon>eudicotyledons</taxon>
        <taxon>Gunneridae</taxon>
        <taxon>Pentapetalae</taxon>
        <taxon>rosids</taxon>
        <taxon>fabids</taxon>
        <taxon>Fagales</taxon>
        <taxon>Fagaceae</taxon>
        <taxon>Quercus</taxon>
    </lineage>
</organism>